<accession>A0A6M5YTZ8</accession>
<gene>
    <name evidence="3" type="ORF">FTUN_4933</name>
</gene>
<dbReference type="AlphaFoldDB" id="A0A6M5YTZ8"/>
<feature type="region of interest" description="Disordered" evidence="1">
    <location>
        <begin position="219"/>
        <end position="238"/>
    </location>
</feature>
<evidence type="ECO:0000256" key="1">
    <source>
        <dbReference type="SAM" id="MobiDB-lite"/>
    </source>
</evidence>
<evidence type="ECO:0000313" key="4">
    <source>
        <dbReference type="Proteomes" id="UP000503447"/>
    </source>
</evidence>
<evidence type="ECO:0000256" key="2">
    <source>
        <dbReference type="SAM" id="Phobius"/>
    </source>
</evidence>
<feature type="compositionally biased region" description="Low complexity" evidence="1">
    <location>
        <begin position="220"/>
        <end position="238"/>
    </location>
</feature>
<protein>
    <submittedName>
        <fullName evidence="3">Uncharacterized protein</fullName>
    </submittedName>
</protein>
<dbReference type="RefSeq" id="WP_171472743.1">
    <property type="nucleotide sequence ID" value="NZ_CP053452.2"/>
</dbReference>
<feature type="transmembrane region" description="Helical" evidence="2">
    <location>
        <begin position="38"/>
        <end position="66"/>
    </location>
</feature>
<dbReference type="Proteomes" id="UP000503447">
    <property type="component" value="Chromosome"/>
</dbReference>
<keyword evidence="2" id="KW-0812">Transmembrane</keyword>
<dbReference type="EMBL" id="CP053452">
    <property type="protein sequence ID" value="QJW97359.1"/>
    <property type="molecule type" value="Genomic_DNA"/>
</dbReference>
<feature type="transmembrane region" description="Helical" evidence="2">
    <location>
        <begin position="191"/>
        <end position="210"/>
    </location>
</feature>
<keyword evidence="2" id="KW-1133">Transmembrane helix</keyword>
<organism evidence="3 4">
    <name type="scientific">Frigoriglobus tundricola</name>
    <dbReference type="NCBI Taxonomy" id="2774151"/>
    <lineage>
        <taxon>Bacteria</taxon>
        <taxon>Pseudomonadati</taxon>
        <taxon>Planctomycetota</taxon>
        <taxon>Planctomycetia</taxon>
        <taxon>Gemmatales</taxon>
        <taxon>Gemmataceae</taxon>
        <taxon>Frigoriglobus</taxon>
    </lineage>
</organism>
<proteinExistence type="predicted"/>
<evidence type="ECO:0000313" key="3">
    <source>
        <dbReference type="EMBL" id="QJW97359.1"/>
    </source>
</evidence>
<keyword evidence="2" id="KW-0472">Membrane</keyword>
<name>A0A6M5YTZ8_9BACT</name>
<keyword evidence="4" id="KW-1185">Reference proteome</keyword>
<feature type="transmembrane region" description="Helical" evidence="2">
    <location>
        <begin position="6"/>
        <end position="26"/>
    </location>
</feature>
<sequence>MNNIPWWGYVLLAGLAWGTYVPIIFYGGTELTTRPGTIGGRLASILCVGVAYFVLGVVIPVVLMSLRDDAQPEWKTNGLIFSALAGIAGAVGAICVIFASKAAVDTAKGEFEAEESALVAKAAAEPNPEAKTAIETELKEFRSGRGKYLASYRIYIAPLIFALAPMINTLLSLVWHPKPGAPFHFGFDVPSWQLPVGILLVALGTFLVLYSKEAAEAKKTAAAPRPVPVGAVAPAKPA</sequence>
<feature type="transmembrane region" description="Helical" evidence="2">
    <location>
        <begin position="78"/>
        <end position="99"/>
    </location>
</feature>
<dbReference type="KEGG" id="ftj:FTUN_4933"/>
<reference evidence="4" key="1">
    <citation type="submission" date="2020-05" db="EMBL/GenBank/DDBJ databases">
        <title>Frigoriglobus tundricola gen. nov., sp. nov., a psychrotolerant cellulolytic planctomycete of the family Gemmataceae with two divergent copies of 16S rRNA gene.</title>
        <authorList>
            <person name="Kulichevskaya I.S."/>
            <person name="Ivanova A.A."/>
            <person name="Naumoff D.G."/>
            <person name="Beletsky A.V."/>
            <person name="Rijpstra W.I.C."/>
            <person name="Sinninghe Damste J.S."/>
            <person name="Mardanov A.V."/>
            <person name="Ravin N.V."/>
            <person name="Dedysh S.N."/>
        </authorList>
    </citation>
    <scope>NUCLEOTIDE SEQUENCE [LARGE SCALE GENOMIC DNA]</scope>
    <source>
        <strain evidence="4">PL17</strain>
    </source>
</reference>
<feature type="transmembrane region" description="Helical" evidence="2">
    <location>
        <begin position="152"/>
        <end position="171"/>
    </location>
</feature>